<reference evidence="2" key="1">
    <citation type="journal article" date="2015" name="BMC Genomics">
        <title>Draft genome of a commonly misdiagnosed multidrug resistant pathogen Candida auris.</title>
        <authorList>
            <person name="Chatterjee S."/>
            <person name="Alampalli S.V."/>
            <person name="Nageshan R.K."/>
            <person name="Chettiar S.T."/>
            <person name="Joshi S."/>
            <person name="Tatu U.S."/>
        </authorList>
    </citation>
    <scope>NUCLEOTIDE SEQUENCE [LARGE SCALE GENOMIC DNA]</scope>
    <source>
        <strain evidence="2">6684</strain>
    </source>
</reference>
<dbReference type="EMBL" id="LGST01000066">
    <property type="protein sequence ID" value="KND95671.1"/>
    <property type="molecule type" value="Genomic_DNA"/>
</dbReference>
<sequence>MVESQTGIKKGNLMMFKYPRIKVWGWWASPGWMQD</sequence>
<gene>
    <name evidence="1" type="ORF">QG37_07996</name>
</gene>
<organism evidence="1 2">
    <name type="scientific">Candidozyma auris</name>
    <name type="common">Yeast</name>
    <name type="synonym">Candida auris</name>
    <dbReference type="NCBI Taxonomy" id="498019"/>
    <lineage>
        <taxon>Eukaryota</taxon>
        <taxon>Fungi</taxon>
        <taxon>Dikarya</taxon>
        <taxon>Ascomycota</taxon>
        <taxon>Saccharomycotina</taxon>
        <taxon>Pichiomycetes</taxon>
        <taxon>Metschnikowiaceae</taxon>
        <taxon>Candidozyma</taxon>
    </lineage>
</organism>
<name>A0A0L0NNE5_CANAR</name>
<accession>A0A0L0NNE5</accession>
<dbReference type="AlphaFoldDB" id="A0A0L0NNE5"/>
<proteinExistence type="predicted"/>
<evidence type="ECO:0000313" key="2">
    <source>
        <dbReference type="Proteomes" id="UP000037122"/>
    </source>
</evidence>
<evidence type="ECO:0000313" key="1">
    <source>
        <dbReference type="EMBL" id="KND95671.1"/>
    </source>
</evidence>
<dbReference type="Proteomes" id="UP000037122">
    <property type="component" value="Unassembled WGS sequence"/>
</dbReference>
<comment type="caution">
    <text evidence="1">The sequence shown here is derived from an EMBL/GenBank/DDBJ whole genome shotgun (WGS) entry which is preliminary data.</text>
</comment>
<protein>
    <submittedName>
        <fullName evidence="1">Uncharacterized protein</fullName>
    </submittedName>
</protein>